<accession>A0A8S1S6I5</accession>
<dbReference type="Proteomes" id="UP000683925">
    <property type="component" value="Unassembled WGS sequence"/>
</dbReference>
<organism evidence="1 2">
    <name type="scientific">Paramecium octaurelia</name>
    <dbReference type="NCBI Taxonomy" id="43137"/>
    <lineage>
        <taxon>Eukaryota</taxon>
        <taxon>Sar</taxon>
        <taxon>Alveolata</taxon>
        <taxon>Ciliophora</taxon>
        <taxon>Intramacronucleata</taxon>
        <taxon>Oligohymenophorea</taxon>
        <taxon>Peniculida</taxon>
        <taxon>Parameciidae</taxon>
        <taxon>Paramecium</taxon>
    </lineage>
</organism>
<dbReference type="AlphaFoldDB" id="A0A8S1S6I5"/>
<comment type="caution">
    <text evidence="1">The sequence shown here is derived from an EMBL/GenBank/DDBJ whole genome shotgun (WGS) entry which is preliminary data.</text>
</comment>
<reference evidence="1" key="1">
    <citation type="submission" date="2021-01" db="EMBL/GenBank/DDBJ databases">
        <authorList>
            <consortium name="Genoscope - CEA"/>
            <person name="William W."/>
        </authorList>
    </citation>
    <scope>NUCLEOTIDE SEQUENCE</scope>
</reference>
<protein>
    <submittedName>
        <fullName evidence="1">Uncharacterized protein</fullName>
    </submittedName>
</protein>
<gene>
    <name evidence="1" type="ORF">POCTA_138.1.T0050558</name>
</gene>
<dbReference type="EMBL" id="CAJJDP010000004">
    <property type="protein sequence ID" value="CAD8134689.1"/>
    <property type="molecule type" value="Genomic_DNA"/>
</dbReference>
<proteinExistence type="predicted"/>
<evidence type="ECO:0000313" key="2">
    <source>
        <dbReference type="Proteomes" id="UP000683925"/>
    </source>
</evidence>
<evidence type="ECO:0000313" key="1">
    <source>
        <dbReference type="EMBL" id="CAD8134689.1"/>
    </source>
</evidence>
<sequence length="110" mass="13423">MCILSQKFLSYAQNNFYQIKNFFPNLNCLQNQSISQNFIQQQSIIQIFRKYLYNTFQWKEQEIQKMRMLFRKTQLVKPLRSASKLFEFSTYKLIKLLGQKRKLILIKLIN</sequence>
<keyword evidence="2" id="KW-1185">Reference proteome</keyword>
<name>A0A8S1S6I5_PAROT</name>